<gene>
    <name evidence="1" type="ORF">CGZ75_17445</name>
</gene>
<dbReference type="Proteomes" id="UP000215145">
    <property type="component" value="Unassembled WGS sequence"/>
</dbReference>
<dbReference type="RefSeq" id="WP_089525505.1">
    <property type="nucleotide sequence ID" value="NZ_NMUQ01000002.1"/>
</dbReference>
<organism evidence="1 2">
    <name type="scientific">Paenibacillus herberti</name>
    <dbReference type="NCBI Taxonomy" id="1619309"/>
    <lineage>
        <taxon>Bacteria</taxon>
        <taxon>Bacillati</taxon>
        <taxon>Bacillota</taxon>
        <taxon>Bacilli</taxon>
        <taxon>Bacillales</taxon>
        <taxon>Paenibacillaceae</taxon>
        <taxon>Paenibacillus</taxon>
    </lineage>
</organism>
<comment type="caution">
    <text evidence="1">The sequence shown here is derived from an EMBL/GenBank/DDBJ whole genome shotgun (WGS) entry which is preliminary data.</text>
</comment>
<proteinExistence type="predicted"/>
<dbReference type="AlphaFoldDB" id="A0A229NYH2"/>
<dbReference type="OrthoDB" id="2649619at2"/>
<sequence>MTEQIHTYYERLHQTIGELLSRAGAYRNTEELQTLQSEHARLNPPGAGELQEDALMSLMGMRSKLVTMMENALYTI</sequence>
<keyword evidence="2" id="KW-1185">Reference proteome</keyword>
<protein>
    <submittedName>
        <fullName evidence="1">Uncharacterized protein</fullName>
    </submittedName>
</protein>
<evidence type="ECO:0000313" key="1">
    <source>
        <dbReference type="EMBL" id="OXM14689.1"/>
    </source>
</evidence>
<accession>A0A229NYH2</accession>
<name>A0A229NYH2_9BACL</name>
<dbReference type="EMBL" id="NMUQ01000002">
    <property type="protein sequence ID" value="OXM14689.1"/>
    <property type="molecule type" value="Genomic_DNA"/>
</dbReference>
<reference evidence="1 2" key="1">
    <citation type="submission" date="2017-07" db="EMBL/GenBank/DDBJ databases">
        <title>Paenibacillus herberti R33 genome sequencing and assembly.</title>
        <authorList>
            <person name="Su W."/>
        </authorList>
    </citation>
    <scope>NUCLEOTIDE SEQUENCE [LARGE SCALE GENOMIC DNA]</scope>
    <source>
        <strain evidence="1 2">R33</strain>
    </source>
</reference>
<evidence type="ECO:0000313" key="2">
    <source>
        <dbReference type="Proteomes" id="UP000215145"/>
    </source>
</evidence>